<protein>
    <recommendedName>
        <fullName evidence="1">PARP catalytic domain-containing protein</fullName>
    </recommendedName>
</protein>
<organism evidence="2 3">
    <name type="scientific">Entomortierella parvispora</name>
    <dbReference type="NCBI Taxonomy" id="205924"/>
    <lineage>
        <taxon>Eukaryota</taxon>
        <taxon>Fungi</taxon>
        <taxon>Fungi incertae sedis</taxon>
        <taxon>Mucoromycota</taxon>
        <taxon>Mortierellomycotina</taxon>
        <taxon>Mortierellomycetes</taxon>
        <taxon>Mortierellales</taxon>
        <taxon>Mortierellaceae</taxon>
        <taxon>Entomortierella</taxon>
    </lineage>
</organism>
<sequence>MWFYSFIMAITAIYFRSKIADLLQAARGASTARICKRTGCLKGAFQHHEYCSRTCRKQSLLPIARPCARPGCPKTSYVSERNVFVRYDYCAKQCFHKHSDGLVQTKLVFLERDNFDFLNVRKKVKGALTITKIARIIYPAKLAKGHLTSASQMKASLKFHGTRLVCDSVCTLGTTCSDPTCCICSILQSGFVVSFIRRGPGFYFAPDAATSVAYCTANAAGTKAMFLCSVFEPMVTKAISNHTDARVALPRFLIFYK</sequence>
<feature type="domain" description="PARP catalytic" evidence="1">
    <location>
        <begin position="120"/>
        <end position="230"/>
    </location>
</feature>
<dbReference type="GO" id="GO:0003950">
    <property type="term" value="F:NAD+ poly-ADP-ribosyltransferase activity"/>
    <property type="evidence" value="ECO:0007669"/>
    <property type="project" value="InterPro"/>
</dbReference>
<evidence type="ECO:0000313" key="2">
    <source>
        <dbReference type="EMBL" id="GJJ76282.1"/>
    </source>
</evidence>
<evidence type="ECO:0000313" key="3">
    <source>
        <dbReference type="Proteomes" id="UP000827284"/>
    </source>
</evidence>
<dbReference type="AlphaFoldDB" id="A0A9P3LZM6"/>
<dbReference type="Gene3D" id="3.90.228.10">
    <property type="match status" value="1"/>
</dbReference>
<reference evidence="2" key="1">
    <citation type="submission" date="2021-11" db="EMBL/GenBank/DDBJ databases">
        <authorList>
            <person name="Herlambang A."/>
            <person name="Guo Y."/>
            <person name="Takashima Y."/>
            <person name="Nishizawa T."/>
        </authorList>
    </citation>
    <scope>NUCLEOTIDE SEQUENCE</scope>
    <source>
        <strain evidence="2">E1425</strain>
    </source>
</reference>
<reference evidence="2" key="2">
    <citation type="journal article" date="2022" name="Microbiol. Resour. Announc.">
        <title>Whole-Genome Sequence of Entomortierella parvispora E1425, a Mucoromycotan Fungus Associated with Burkholderiaceae-Related Endosymbiotic Bacteria.</title>
        <authorList>
            <person name="Herlambang A."/>
            <person name="Guo Y."/>
            <person name="Takashima Y."/>
            <person name="Narisawa K."/>
            <person name="Ohta H."/>
            <person name="Nishizawa T."/>
        </authorList>
    </citation>
    <scope>NUCLEOTIDE SEQUENCE</scope>
    <source>
        <strain evidence="2">E1425</strain>
    </source>
</reference>
<dbReference type="SUPFAM" id="SSF56399">
    <property type="entry name" value="ADP-ribosylation"/>
    <property type="match status" value="1"/>
</dbReference>
<keyword evidence="3" id="KW-1185">Reference proteome</keyword>
<dbReference type="InterPro" id="IPR012317">
    <property type="entry name" value="Poly(ADP-ribose)pol_cat_dom"/>
</dbReference>
<proteinExistence type="predicted"/>
<dbReference type="Proteomes" id="UP000827284">
    <property type="component" value="Unassembled WGS sequence"/>
</dbReference>
<dbReference type="Pfam" id="PF00644">
    <property type="entry name" value="PARP"/>
    <property type="match status" value="1"/>
</dbReference>
<name>A0A9P3LZM6_9FUNG</name>
<comment type="caution">
    <text evidence="2">The sequence shown here is derived from an EMBL/GenBank/DDBJ whole genome shotgun (WGS) entry which is preliminary data.</text>
</comment>
<gene>
    <name evidence="2" type="ORF">EMPS_08641</name>
</gene>
<dbReference type="OrthoDB" id="2371345at2759"/>
<evidence type="ECO:0000259" key="1">
    <source>
        <dbReference type="Pfam" id="PF00644"/>
    </source>
</evidence>
<accession>A0A9P3LZM6</accession>
<dbReference type="EMBL" id="BQFW01000012">
    <property type="protein sequence ID" value="GJJ76282.1"/>
    <property type="molecule type" value="Genomic_DNA"/>
</dbReference>